<feature type="compositionally biased region" description="Acidic residues" evidence="11">
    <location>
        <begin position="1964"/>
        <end position="1975"/>
    </location>
</feature>
<dbReference type="FunFam" id="1.20.900.10:FF:000004">
    <property type="entry name" value="Rho guanine nucleotide exchange factor 2"/>
    <property type="match status" value="1"/>
</dbReference>
<dbReference type="InterPro" id="IPR000219">
    <property type="entry name" value="DH_dom"/>
</dbReference>
<dbReference type="PANTHER" id="PTHR13944">
    <property type="entry name" value="AGAP007712-PA"/>
    <property type="match status" value="1"/>
</dbReference>
<feature type="compositionally biased region" description="Basic and acidic residues" evidence="11">
    <location>
        <begin position="2273"/>
        <end position="2289"/>
    </location>
</feature>
<dbReference type="InterPro" id="IPR035899">
    <property type="entry name" value="DBL_dom_sf"/>
</dbReference>
<evidence type="ECO:0000256" key="2">
    <source>
        <dbReference type="ARBA" id="ARBA00022490"/>
    </source>
</evidence>
<dbReference type="InterPro" id="IPR011993">
    <property type="entry name" value="PH-like_dom_sf"/>
</dbReference>
<sequence>MTLLMGECVLTVQLSKRHKKKPDVFYLLFTGSTQRHVASTQRVSSSTLQTVAPAHGCCEIVRVSLCVSKNGSVVVLGEETFEFIHDEAYDSAQFLAANATNQQALNFARFLISAQPCPGDVTILDRKITLAFKHLHLPSGWNVLGETHLTDGQKQETLMHFAARLGFCHLSKFLLDQPGGRNALTISNNDGATPASLALERGFRELVHLLSETVSKRTPYLCDPSHVERFGDSWLKHHLELNIYILTREVGPQSRIGMEDLIEDLCRHIESRSNCQGNTVKSEQEPESKEMTDLCPRDEEQVVTDKTLDLHSDSDGTEVKSSTLCSEESCTSDKVDELSVNIDSEVETMGGDNAMFSFAGTSKEPKEEEEGTKSIVEPEDVSVTDQHIQRFPTEVQAAESLLSSGNSNEETGMTSTGIVLDHKGLCGRDNLDEEMITTTERATPDVAQTEATDKATVSNLAAGVDMGQAMAGYCTSAASSKDTVGNTENSEQEIGAVTLLPGNENQAIDSFNDSSCQGEINLCLLNKTEQCDVVESARPQECSAINASDCTETCDMKDPETSVSASQRESSDHNVGDINLTDKEGNAPTDGATECQPKSNGTDTGAMLEKEVAAVTAATSAQTTEDLCVGTEQAMPDPCTSSVQSMDTQSMDTQSMDTQSTPGTSEQGTEGASTLSVTENPATPQFVNTDQGEPSLCLETGKCGIVESGQPQERIAIITLDLIEAWESEQKETKASLNKSLDQFSESTSLNAEGEKAGTEADVPVCSTQDCVGKEKDADIVTTPSPQDTLDTETPSLVECVEVESVEVAKQAPVERDRLEDSSEVLKVSRASLQPIAEESIVSGDSSSDNAPTSSESEASSVPSDSEKPSHPDEERTGQGMNQPSSTVDCPIERIAAALVNSVVDSTAKLCMKEMVSTDSGMPENDCAQCVQEYDQDTGESIHLLKEEDSGLDLSVNMEETQCPSISDTEIALESLDGKGEDQVDFIKPSTCMINKENCCSLTPCPHMVLLESKQTSASKACPQFLDDGLDTEHSSTQTLKRESASDTDLCYMPPEVLDEIVFAKLEEEQSLCDVSSLGSDDNTSLERNSSHGSDISIPRTLSMKKPSDRHSMDSSCSSTVAASVEERECENTGVSEMEGEEMDNITEVSPHITRSKSSIRSVSPPRRHSWEPWKHTPNDSEISRRSSFRMLGDVVRKPTAHKRRYQKNNLSLYGLAGKTATSHESSSVVSGTLTAPSAYEGEARSGSLLSLTEDKPESDQRKSTASHNEDREKTRSRGFVYSNSGFAPHLTKSMSLTTISNPLVETQTRIRPKRRISFSFNISPLIPKSKHVFTVGSSSSDDESDSNIPEESCDVLPLSPSQKELELKGGTKVSRTFSYLRHKMSGGKKTKEKEKDKDKTKDKEKEPKEKDKDKKTINGHLFSSMPVVGPFSCNHCTKSFNKDGYVCSNCNSVVHKGCRENFTPCAKVKMKQQKVLQPNDTSSLPVVVMRNKGSQPKERPRSAVVAPDEATFSSLSFANRRPQTTISISKSISTQNIAGVGCDENIWGTWKVLSQSTDSLHKISKVNESMESLVDEGTDMNEGQLMGEFESDSKQLEAESWSQTVDSKFLKQLKKDVVKRQDVIYELMQTEMHHVRTLKIMNEVYYRGMQTELQFEHKVLEKIFPCIDDLLNIHTQFFQRILERKKESTAEKIENNFVIRRIGDILVQQFSGEKAEHMKRTYGKFCGHHNEAVNYFKDLLSKEKRFQAFIKKKGSSTLVRRLGIPECILLVTQRITKYPVLLQRILQYTKENEIEHQEVERALNLVKDVITEVNNKVNNYEKKKRLNEIYNKTDSKSIQRMKSGQMFAKEDLKRRKLVRDGTVFLRSSPANRIKEVLAVLLTDVLVFLQEKDQKYVFASLEQKSTVISLKKLIVRKVAHDEKGLFLISMGGKDPEMVEVLTSTKEERDSWINTIQDTMTTMDKDDDEGVPSESEEEKKNWDTKARELRGQLHQKDEQIITLLEEKEKLFQELTFSGGAEENSASAQGRTLFRANTEEAPRGEPLIKSAIKEVETLEVLVNQYLWSSLVAQESGEMENGVGPVSLPRRAETFGGFDSHQLSNLKCGEKDEAEDAQDLRRTESDSVLKKQVLMSVSNLHKCLKSLQAVVVQQDTYIEDQKMMLKGDFSRKSRPSSLSDQEKQRSLEKLRQEISSLEKQQAQHKEEKLRNEWQWESREKKFAEWKEWSSRMDDGIKKSMQEMEQKKHRLEIMKALGQCNVEGLEEEMQQGMIQEQRNKDPKQVSFQHEKVSRVPSFPIGIDSSKWCDSTKQEQLQSEASTSPKKDCLLRTDSKQKGKGHFNLLGSQSSKSTEGHSSNRLFNLSKPKEKKDKKKKGKGASPVTSDTHPIEGATEEEEIFC</sequence>
<dbReference type="PROSITE" id="PS50010">
    <property type="entry name" value="DH_2"/>
    <property type="match status" value="1"/>
</dbReference>
<evidence type="ECO:0000256" key="10">
    <source>
        <dbReference type="SAM" id="Coils"/>
    </source>
</evidence>
<feature type="region of interest" description="Disordered" evidence="11">
    <location>
        <begin position="632"/>
        <end position="693"/>
    </location>
</feature>
<dbReference type="InterPro" id="IPR001849">
    <property type="entry name" value="PH_domain"/>
</dbReference>
<name>A0AAV3B4A9_PYXAD</name>
<dbReference type="CDD" id="cd00160">
    <property type="entry name" value="RhoGEF"/>
    <property type="match status" value="1"/>
</dbReference>
<evidence type="ECO:0000313" key="17">
    <source>
        <dbReference type="Proteomes" id="UP001181693"/>
    </source>
</evidence>
<keyword evidence="4" id="KW-0344">Guanine-nucleotide releasing factor</keyword>
<dbReference type="PANTHER" id="PTHR13944:SF18">
    <property type="entry name" value="A-KINASE ANCHOR PROTEIN 13"/>
    <property type="match status" value="1"/>
</dbReference>
<keyword evidence="3" id="KW-0597">Phosphoprotein</keyword>
<dbReference type="Pfam" id="PF17838">
    <property type="entry name" value="PH_16"/>
    <property type="match status" value="1"/>
</dbReference>
<keyword evidence="7" id="KW-0862">Zinc</keyword>
<feature type="region of interest" description="Disordered" evidence="11">
    <location>
        <begin position="1075"/>
        <end position="1185"/>
    </location>
</feature>
<evidence type="ECO:0000256" key="7">
    <source>
        <dbReference type="ARBA" id="ARBA00022833"/>
    </source>
</evidence>
<evidence type="ECO:0000256" key="3">
    <source>
        <dbReference type="ARBA" id="ARBA00022553"/>
    </source>
</evidence>
<keyword evidence="5" id="KW-0479">Metal-binding</keyword>
<dbReference type="GO" id="GO:0005085">
    <property type="term" value="F:guanyl-nucleotide exchange factor activity"/>
    <property type="evidence" value="ECO:0007669"/>
    <property type="project" value="UniProtKB-KW"/>
</dbReference>
<dbReference type="SUPFAM" id="SSF48065">
    <property type="entry name" value="DBL homology domain (DH-domain)"/>
    <property type="match status" value="1"/>
</dbReference>
<dbReference type="PROSITE" id="PS50157">
    <property type="entry name" value="ZINC_FINGER_C2H2_2"/>
    <property type="match status" value="1"/>
</dbReference>
<organism evidence="16 17">
    <name type="scientific">Pyxicephalus adspersus</name>
    <name type="common">African bullfrog</name>
    <dbReference type="NCBI Taxonomy" id="30357"/>
    <lineage>
        <taxon>Eukaryota</taxon>
        <taxon>Metazoa</taxon>
        <taxon>Chordata</taxon>
        <taxon>Craniata</taxon>
        <taxon>Vertebrata</taxon>
        <taxon>Euteleostomi</taxon>
        <taxon>Amphibia</taxon>
        <taxon>Batrachia</taxon>
        <taxon>Anura</taxon>
        <taxon>Neobatrachia</taxon>
        <taxon>Ranoidea</taxon>
        <taxon>Pyxicephalidae</taxon>
        <taxon>Pyxicephalinae</taxon>
        <taxon>Pyxicephalus</taxon>
    </lineage>
</organism>
<dbReference type="PROSITE" id="PS00479">
    <property type="entry name" value="ZF_DAG_PE_1"/>
    <property type="match status" value="1"/>
</dbReference>
<keyword evidence="6 9" id="KW-0863">Zinc-finger</keyword>
<feature type="compositionally biased region" description="Polar residues" evidence="11">
    <location>
        <begin position="843"/>
        <end position="853"/>
    </location>
</feature>
<dbReference type="Gene3D" id="1.25.40.20">
    <property type="entry name" value="Ankyrin repeat-containing domain"/>
    <property type="match status" value="1"/>
</dbReference>
<comment type="subcellular location">
    <subcellularLocation>
        <location evidence="1">Cytoplasm</location>
    </subcellularLocation>
</comment>
<feature type="region of interest" description="Disordered" evidence="11">
    <location>
        <begin position="837"/>
        <end position="887"/>
    </location>
</feature>
<dbReference type="Gene3D" id="1.20.900.10">
    <property type="entry name" value="Dbl homology (DH) domain"/>
    <property type="match status" value="1"/>
</dbReference>
<evidence type="ECO:0000256" key="5">
    <source>
        <dbReference type="ARBA" id="ARBA00022723"/>
    </source>
</evidence>
<feature type="region of interest" description="Disordered" evidence="11">
    <location>
        <begin position="553"/>
        <end position="604"/>
    </location>
</feature>
<evidence type="ECO:0000256" key="6">
    <source>
        <dbReference type="ARBA" id="ARBA00022771"/>
    </source>
</evidence>
<feature type="compositionally biased region" description="Basic and acidic residues" evidence="11">
    <location>
        <begin position="1169"/>
        <end position="1185"/>
    </location>
</feature>
<dbReference type="GO" id="GO:0008270">
    <property type="term" value="F:zinc ion binding"/>
    <property type="evidence" value="ECO:0007669"/>
    <property type="project" value="UniProtKB-KW"/>
</dbReference>
<evidence type="ECO:0000313" key="16">
    <source>
        <dbReference type="EMBL" id="DBA31967.1"/>
    </source>
</evidence>
<dbReference type="GO" id="GO:0043123">
    <property type="term" value="P:positive regulation of canonical NF-kappaB signal transduction"/>
    <property type="evidence" value="ECO:0007669"/>
    <property type="project" value="TreeGrafter"/>
</dbReference>
<feature type="compositionally biased region" description="Basic and acidic residues" evidence="11">
    <location>
        <begin position="1390"/>
        <end position="1417"/>
    </location>
</feature>
<dbReference type="GO" id="GO:0005737">
    <property type="term" value="C:cytoplasm"/>
    <property type="evidence" value="ECO:0007669"/>
    <property type="project" value="UniProtKB-SubCell"/>
</dbReference>
<proteinExistence type="predicted"/>
<feature type="region of interest" description="Disordered" evidence="11">
    <location>
        <begin position="1334"/>
        <end position="1418"/>
    </location>
</feature>
<evidence type="ECO:0000259" key="13">
    <source>
        <dbReference type="PROSITE" id="PS50010"/>
    </source>
</evidence>
<keyword evidence="2" id="KW-0963">Cytoplasm</keyword>
<feature type="compositionally biased region" description="Basic and acidic residues" evidence="11">
    <location>
        <begin position="1253"/>
        <end position="1276"/>
    </location>
</feature>
<dbReference type="InterPro" id="IPR013087">
    <property type="entry name" value="Znf_C2H2_type"/>
</dbReference>
<keyword evidence="17" id="KW-1185">Reference proteome</keyword>
<feature type="compositionally biased region" description="Polar residues" evidence="11">
    <location>
        <begin position="2341"/>
        <end position="2358"/>
    </location>
</feature>
<feature type="compositionally biased region" description="Basic and acidic residues" evidence="11">
    <location>
        <begin position="569"/>
        <end position="585"/>
    </location>
</feature>
<feature type="region of interest" description="Disordered" evidence="11">
    <location>
        <begin position="1960"/>
        <end position="1982"/>
    </location>
</feature>
<dbReference type="GO" id="GO:0016020">
    <property type="term" value="C:membrane"/>
    <property type="evidence" value="ECO:0007669"/>
    <property type="project" value="TreeGrafter"/>
</dbReference>
<evidence type="ECO:0000256" key="1">
    <source>
        <dbReference type="ARBA" id="ARBA00004496"/>
    </source>
</evidence>
<dbReference type="InterPro" id="IPR041020">
    <property type="entry name" value="PH_16"/>
</dbReference>
<evidence type="ECO:0000256" key="9">
    <source>
        <dbReference type="PROSITE-ProRule" id="PRU00042"/>
    </source>
</evidence>
<evidence type="ECO:0000256" key="11">
    <source>
        <dbReference type="SAM" id="MobiDB-lite"/>
    </source>
</evidence>
<feature type="domain" description="DH" evidence="13">
    <location>
        <begin position="1620"/>
        <end position="1817"/>
    </location>
</feature>
<feature type="coiled-coil region" evidence="10">
    <location>
        <begin position="2177"/>
        <end position="2204"/>
    </location>
</feature>
<feature type="compositionally biased region" description="Low complexity" evidence="11">
    <location>
        <begin position="854"/>
        <end position="864"/>
    </location>
</feature>
<dbReference type="InterPro" id="IPR046349">
    <property type="entry name" value="C1-like_sf"/>
</dbReference>
<dbReference type="InterPro" id="IPR002219">
    <property type="entry name" value="PKC_DAG/PE"/>
</dbReference>
<dbReference type="SUPFAM" id="SSF57889">
    <property type="entry name" value="Cysteine-rich domain"/>
    <property type="match status" value="1"/>
</dbReference>
<reference evidence="16" key="1">
    <citation type="thesis" date="2020" institute="ProQuest LLC" country="789 East Eisenhower Parkway, Ann Arbor, MI, USA">
        <title>Comparative Genomics and Chromosome Evolution.</title>
        <authorList>
            <person name="Mudd A.B."/>
        </authorList>
    </citation>
    <scope>NUCLEOTIDE SEQUENCE</scope>
    <source>
        <strain evidence="16">1538</strain>
        <tissue evidence="16">Blood</tissue>
    </source>
</reference>
<dbReference type="InterPro" id="IPR036770">
    <property type="entry name" value="Ankyrin_rpt-contain_sf"/>
</dbReference>
<feature type="compositionally biased region" description="Polar residues" evidence="11">
    <location>
        <begin position="639"/>
        <end position="692"/>
    </location>
</feature>
<dbReference type="SUPFAM" id="SSF50729">
    <property type="entry name" value="PH domain-like"/>
    <property type="match status" value="1"/>
</dbReference>
<dbReference type="SMART" id="SM00325">
    <property type="entry name" value="RhoGEF"/>
    <property type="match status" value="1"/>
</dbReference>
<comment type="caution">
    <text evidence="16">The sequence shown here is derived from an EMBL/GenBank/DDBJ whole genome shotgun (WGS) entry which is preliminary data.</text>
</comment>
<feature type="region of interest" description="Disordered" evidence="11">
    <location>
        <begin position="2266"/>
        <end position="2397"/>
    </location>
</feature>
<feature type="compositionally biased region" description="Basic and acidic residues" evidence="11">
    <location>
        <begin position="865"/>
        <end position="877"/>
    </location>
</feature>
<feature type="domain" description="Phorbol-ester/DAG-type" evidence="14">
    <location>
        <begin position="1420"/>
        <end position="1466"/>
    </location>
</feature>
<dbReference type="SMART" id="SM00109">
    <property type="entry name" value="C1"/>
    <property type="match status" value="1"/>
</dbReference>
<dbReference type="GO" id="GO:0005078">
    <property type="term" value="F:MAP-kinase scaffold activity"/>
    <property type="evidence" value="ECO:0007669"/>
    <property type="project" value="TreeGrafter"/>
</dbReference>
<dbReference type="PROSITE" id="PS50081">
    <property type="entry name" value="ZF_DAG_PE_2"/>
    <property type="match status" value="1"/>
</dbReference>
<dbReference type="SMART" id="SM00233">
    <property type="entry name" value="PH"/>
    <property type="match status" value="1"/>
</dbReference>
<evidence type="ECO:0008006" key="18">
    <source>
        <dbReference type="Google" id="ProtNLM"/>
    </source>
</evidence>
<accession>A0AAV3B4A9</accession>
<feature type="domain" description="PH" evidence="12">
    <location>
        <begin position="1857"/>
        <end position="1960"/>
    </location>
</feature>
<feature type="domain" description="C2H2-type" evidence="15">
    <location>
        <begin position="1432"/>
        <end position="1461"/>
    </location>
</feature>
<dbReference type="EMBL" id="DYDO01000002">
    <property type="protein sequence ID" value="DBA31967.1"/>
    <property type="molecule type" value="Genomic_DNA"/>
</dbReference>
<dbReference type="InterPro" id="IPR051632">
    <property type="entry name" value="Rho_GEF"/>
</dbReference>
<evidence type="ECO:0000259" key="15">
    <source>
        <dbReference type="PROSITE" id="PS50157"/>
    </source>
</evidence>
<feature type="compositionally biased region" description="Polar residues" evidence="11">
    <location>
        <begin position="2303"/>
        <end position="2319"/>
    </location>
</feature>
<feature type="region of interest" description="Disordered" evidence="11">
    <location>
        <begin position="1240"/>
        <end position="1283"/>
    </location>
</feature>
<dbReference type="Gene3D" id="2.30.29.30">
    <property type="entry name" value="Pleckstrin-homology domain (PH domain)/Phosphotyrosine-binding domain (PTB)"/>
    <property type="match status" value="1"/>
</dbReference>
<feature type="compositionally biased region" description="Basic and acidic residues" evidence="11">
    <location>
        <begin position="2320"/>
        <end position="2332"/>
    </location>
</feature>
<protein>
    <recommendedName>
        <fullName evidence="18">A-kinase anchor protein 13</fullName>
    </recommendedName>
</protein>
<dbReference type="GO" id="GO:0015629">
    <property type="term" value="C:actin cytoskeleton"/>
    <property type="evidence" value="ECO:0007669"/>
    <property type="project" value="TreeGrafter"/>
</dbReference>
<dbReference type="Gene3D" id="3.30.60.20">
    <property type="match status" value="1"/>
</dbReference>
<dbReference type="FunFam" id="2.30.29.30:FF:000021">
    <property type="entry name" value="Rho guanine nucleotide exchange factor 2"/>
    <property type="match status" value="1"/>
</dbReference>
<evidence type="ECO:0000256" key="8">
    <source>
        <dbReference type="ARBA" id="ARBA00023054"/>
    </source>
</evidence>
<dbReference type="SUPFAM" id="SSF48403">
    <property type="entry name" value="Ankyrin repeat"/>
    <property type="match status" value="1"/>
</dbReference>
<feature type="coiled-coil region" evidence="10">
    <location>
        <begin position="1985"/>
        <end position="2012"/>
    </location>
</feature>
<evidence type="ECO:0000256" key="4">
    <source>
        <dbReference type="ARBA" id="ARBA00022658"/>
    </source>
</evidence>
<keyword evidence="8 10" id="KW-0175">Coiled coil</keyword>
<evidence type="ECO:0000259" key="14">
    <source>
        <dbReference type="PROSITE" id="PS50081"/>
    </source>
</evidence>
<dbReference type="GO" id="GO:0071875">
    <property type="term" value="P:adrenergic receptor signaling pathway"/>
    <property type="evidence" value="ECO:0007669"/>
    <property type="project" value="TreeGrafter"/>
</dbReference>
<dbReference type="Proteomes" id="UP001181693">
    <property type="component" value="Unassembled WGS sequence"/>
</dbReference>
<feature type="compositionally biased region" description="Polar residues" evidence="11">
    <location>
        <begin position="1075"/>
        <end position="1094"/>
    </location>
</feature>
<dbReference type="PROSITE" id="PS50003">
    <property type="entry name" value="PH_DOMAIN"/>
    <property type="match status" value="1"/>
</dbReference>
<dbReference type="CDD" id="cd20878">
    <property type="entry name" value="C1_AKAP13"/>
    <property type="match status" value="1"/>
</dbReference>
<dbReference type="Pfam" id="PF00621">
    <property type="entry name" value="RhoGEF"/>
    <property type="match status" value="1"/>
</dbReference>
<dbReference type="GO" id="GO:0035023">
    <property type="term" value="P:regulation of Rho protein signal transduction"/>
    <property type="evidence" value="ECO:0007669"/>
    <property type="project" value="TreeGrafter"/>
</dbReference>
<evidence type="ECO:0000259" key="12">
    <source>
        <dbReference type="PROSITE" id="PS50003"/>
    </source>
</evidence>
<gene>
    <name evidence="16" type="ORF">GDO54_007721</name>
</gene>